<dbReference type="GO" id="GO:0005886">
    <property type="term" value="C:plasma membrane"/>
    <property type="evidence" value="ECO:0007669"/>
    <property type="project" value="TreeGrafter"/>
</dbReference>
<comment type="cofactor">
    <cofactor evidence="1">
        <name>Mg(2+)</name>
        <dbReference type="ChEBI" id="CHEBI:18420"/>
    </cofactor>
</comment>
<feature type="transmembrane region" description="Helical" evidence="3">
    <location>
        <begin position="154"/>
        <end position="173"/>
    </location>
</feature>
<dbReference type="RefSeq" id="WP_004903799.1">
    <property type="nucleotide sequence ID" value="NZ_BBTI01000001.1"/>
</dbReference>
<dbReference type="AlphaFoldDB" id="V2VY22"/>
<evidence type="ECO:0000313" key="6">
    <source>
        <dbReference type="Proteomes" id="UP000018418"/>
    </source>
</evidence>
<organism evidence="5 6">
    <name type="scientific">Acinetobacter brisouii CIP 110357</name>
    <dbReference type="NCBI Taxonomy" id="1341683"/>
    <lineage>
        <taxon>Bacteria</taxon>
        <taxon>Pseudomonadati</taxon>
        <taxon>Pseudomonadota</taxon>
        <taxon>Gammaproteobacteria</taxon>
        <taxon>Moraxellales</taxon>
        <taxon>Moraxellaceae</taxon>
        <taxon>Acinetobacter</taxon>
    </lineage>
</organism>
<dbReference type="GO" id="GO:1902201">
    <property type="term" value="P:negative regulation of bacterial-type flagellum-dependent cell motility"/>
    <property type="evidence" value="ECO:0007669"/>
    <property type="project" value="TreeGrafter"/>
</dbReference>
<feature type="transmembrane region" description="Helical" evidence="3">
    <location>
        <begin position="20"/>
        <end position="41"/>
    </location>
</feature>
<dbReference type="SMART" id="SM00267">
    <property type="entry name" value="GGDEF"/>
    <property type="match status" value="1"/>
</dbReference>
<dbReference type="InterPro" id="IPR050469">
    <property type="entry name" value="Diguanylate_Cyclase"/>
</dbReference>
<dbReference type="InterPro" id="IPR007894">
    <property type="entry name" value="MASE2"/>
</dbReference>
<keyword evidence="6" id="KW-1185">Reference proteome</keyword>
<dbReference type="OrthoDB" id="9812260at2"/>
<protein>
    <recommendedName>
        <fullName evidence="2">diguanylate cyclase</fullName>
        <ecNumber evidence="2">2.7.7.65</ecNumber>
    </recommendedName>
</protein>
<feature type="transmembrane region" description="Helical" evidence="3">
    <location>
        <begin position="90"/>
        <end position="111"/>
    </location>
</feature>
<dbReference type="HOGENOM" id="CLU_000445_11_1_6"/>
<dbReference type="Gene3D" id="3.30.70.270">
    <property type="match status" value="1"/>
</dbReference>
<dbReference type="GO" id="GO:0043709">
    <property type="term" value="P:cell adhesion involved in single-species biofilm formation"/>
    <property type="evidence" value="ECO:0007669"/>
    <property type="project" value="TreeGrafter"/>
</dbReference>
<accession>V2VY22</accession>
<feature type="domain" description="GGDEF" evidence="4">
    <location>
        <begin position="221"/>
        <end position="352"/>
    </location>
</feature>
<evidence type="ECO:0000256" key="3">
    <source>
        <dbReference type="SAM" id="Phobius"/>
    </source>
</evidence>
<dbReference type="PANTHER" id="PTHR45138:SF24">
    <property type="entry name" value="DIGUANYLATE CYCLASE DGCC-RELATED"/>
    <property type="match status" value="1"/>
</dbReference>
<evidence type="ECO:0000256" key="1">
    <source>
        <dbReference type="ARBA" id="ARBA00001946"/>
    </source>
</evidence>
<dbReference type="STRING" id="396323.VH98_08470"/>
<evidence type="ECO:0000313" key="5">
    <source>
        <dbReference type="EMBL" id="ESK52654.1"/>
    </source>
</evidence>
<dbReference type="EC" id="2.7.7.65" evidence="2"/>
<dbReference type="Pfam" id="PF05230">
    <property type="entry name" value="MASE2"/>
    <property type="match status" value="1"/>
</dbReference>
<dbReference type="CDD" id="cd01949">
    <property type="entry name" value="GGDEF"/>
    <property type="match status" value="1"/>
</dbReference>
<dbReference type="InterPro" id="IPR029787">
    <property type="entry name" value="Nucleotide_cyclase"/>
</dbReference>
<dbReference type="InterPro" id="IPR000160">
    <property type="entry name" value="GGDEF_dom"/>
</dbReference>
<dbReference type="EMBL" id="AYEU01000003">
    <property type="protein sequence ID" value="ESK52654.1"/>
    <property type="molecule type" value="Genomic_DNA"/>
</dbReference>
<dbReference type="PANTHER" id="PTHR45138">
    <property type="entry name" value="REGULATORY COMPONENTS OF SENSORY TRANSDUCTION SYSTEM"/>
    <property type="match status" value="1"/>
</dbReference>
<gene>
    <name evidence="5" type="ORF">P255_00814</name>
</gene>
<comment type="caution">
    <text evidence="5">The sequence shown here is derived from an EMBL/GenBank/DDBJ whole genome shotgun (WGS) entry which is preliminary data.</text>
</comment>
<dbReference type="SUPFAM" id="SSF55073">
    <property type="entry name" value="Nucleotide cyclase"/>
    <property type="match status" value="1"/>
</dbReference>
<dbReference type="FunFam" id="3.30.70.270:FF:000001">
    <property type="entry name" value="Diguanylate cyclase domain protein"/>
    <property type="match status" value="1"/>
</dbReference>
<dbReference type="NCBIfam" id="TIGR00254">
    <property type="entry name" value="GGDEF"/>
    <property type="match status" value="1"/>
</dbReference>
<dbReference type="InterPro" id="IPR043128">
    <property type="entry name" value="Rev_trsase/Diguanyl_cyclase"/>
</dbReference>
<evidence type="ECO:0000256" key="2">
    <source>
        <dbReference type="ARBA" id="ARBA00012528"/>
    </source>
</evidence>
<keyword evidence="3" id="KW-1133">Transmembrane helix</keyword>
<name>V2VY22_9GAMM</name>
<feature type="transmembrane region" description="Helical" evidence="3">
    <location>
        <begin position="123"/>
        <end position="142"/>
    </location>
</feature>
<dbReference type="PROSITE" id="PS50887">
    <property type="entry name" value="GGDEF"/>
    <property type="match status" value="1"/>
</dbReference>
<dbReference type="Proteomes" id="UP000018418">
    <property type="component" value="Unassembled WGS sequence"/>
</dbReference>
<dbReference type="PATRIC" id="fig|1341683.3.peg.806"/>
<keyword evidence="3" id="KW-0472">Membrane</keyword>
<dbReference type="Pfam" id="PF00990">
    <property type="entry name" value="GGDEF"/>
    <property type="match status" value="1"/>
</dbReference>
<dbReference type="GO" id="GO:0052621">
    <property type="term" value="F:diguanylate cyclase activity"/>
    <property type="evidence" value="ECO:0007669"/>
    <property type="project" value="UniProtKB-EC"/>
</dbReference>
<reference evidence="5 6" key="1">
    <citation type="submission" date="2013-10" db="EMBL/GenBank/DDBJ databases">
        <title>The Genome Sequence of Acinetobacter brisouii CIP 110357.</title>
        <authorList>
            <consortium name="The Broad Institute Genomics Platform"/>
            <consortium name="The Broad Institute Genome Sequencing Center for Infectious Disease"/>
            <person name="Cerqueira G."/>
            <person name="Feldgarden M."/>
            <person name="Courvalin P."/>
            <person name="Grillot-Courvalin C."/>
            <person name="Clermont D."/>
            <person name="Rocha E."/>
            <person name="Yoon E.-J."/>
            <person name="Nemec A."/>
            <person name="Young S.K."/>
            <person name="Zeng Q."/>
            <person name="Gargeya S."/>
            <person name="Fitzgerald M."/>
            <person name="Abouelleil A."/>
            <person name="Alvarado L."/>
            <person name="Berlin A.M."/>
            <person name="Chapman S.B."/>
            <person name="Gainer-Dewar J."/>
            <person name="Goldberg J."/>
            <person name="Gnerre S."/>
            <person name="Griggs A."/>
            <person name="Gujja S."/>
            <person name="Hansen M."/>
            <person name="Howarth C."/>
            <person name="Imamovic A."/>
            <person name="Ireland A."/>
            <person name="Larimer J."/>
            <person name="McCowan C."/>
            <person name="Murphy C."/>
            <person name="Pearson M."/>
            <person name="Poon T.W."/>
            <person name="Priest M."/>
            <person name="Roberts A."/>
            <person name="Saif S."/>
            <person name="Shea T."/>
            <person name="Sykes S."/>
            <person name="Wortman J."/>
            <person name="Nusbaum C."/>
            <person name="Birren B."/>
        </authorList>
    </citation>
    <scope>NUCLEOTIDE SEQUENCE [LARGE SCALE GENOMIC DNA]</scope>
    <source>
        <strain evidence="5 6">CIP 110357</strain>
    </source>
</reference>
<feature type="transmembrane region" description="Helical" evidence="3">
    <location>
        <begin position="48"/>
        <end position="70"/>
    </location>
</feature>
<keyword evidence="3" id="KW-0812">Transmembrane</keyword>
<evidence type="ECO:0000259" key="4">
    <source>
        <dbReference type="PROSITE" id="PS50887"/>
    </source>
</evidence>
<sequence length="366" mass="42083">MSYIIPDEAALKARSQRFVWRIFIMRQLGTSLCFVAIASVMWDMHYHLFYFALLAVNAFVWPTVACLFSMQAYDPVKAENNCLIIDSALGGVWIAIMGISPVPSLLIFSVLVADRYAAGGWKLLRWALIVLFLAFFVTWSLLGYHIHLEFSQRTVWLSLPLATIYMVSLSVVSRHLSVRLSKRNREFERIAMMDPRLHIPNRRLFEQRLASTFVQTQREQSSAYLMLLDVDHFKQINDNYGHEIGDYILLEISNILRQTLQTSDTPARFGGDELAIISINYREDDVLELAQQILEKITALRLTNHDLCRVSISIGIASVKDAYSTADWLRKADQALYKVKNSGRNGIFLYQKPQNEQQTIKKSFMK</sequence>
<proteinExistence type="predicted"/>